<organism evidence="2 3">
    <name type="scientific">Helobdella robusta</name>
    <name type="common">Californian leech</name>
    <dbReference type="NCBI Taxonomy" id="6412"/>
    <lineage>
        <taxon>Eukaryota</taxon>
        <taxon>Metazoa</taxon>
        <taxon>Spiralia</taxon>
        <taxon>Lophotrochozoa</taxon>
        <taxon>Annelida</taxon>
        <taxon>Clitellata</taxon>
        <taxon>Hirudinea</taxon>
        <taxon>Rhynchobdellida</taxon>
        <taxon>Glossiphoniidae</taxon>
        <taxon>Helobdella</taxon>
    </lineage>
</organism>
<dbReference type="STRING" id="6412.T1EK81"/>
<dbReference type="Proteomes" id="UP000015101">
    <property type="component" value="Unassembled WGS sequence"/>
</dbReference>
<dbReference type="CTD" id="20196981"/>
<evidence type="ECO:0000313" key="2">
    <source>
        <dbReference type="EnsemblMetazoa" id="HelroP148424"/>
    </source>
</evidence>
<dbReference type="OMA" id="QNDDIMV"/>
<evidence type="ECO:0008006" key="4">
    <source>
        <dbReference type="Google" id="ProtNLM"/>
    </source>
</evidence>
<accession>T1EK81</accession>
<dbReference type="InParanoid" id="T1EK81"/>
<dbReference type="AlphaFoldDB" id="T1EK81"/>
<keyword evidence="3" id="KW-1185">Reference proteome</keyword>
<evidence type="ECO:0000313" key="3">
    <source>
        <dbReference type="Proteomes" id="UP000015101"/>
    </source>
</evidence>
<dbReference type="RefSeq" id="XP_009013202.1">
    <property type="nucleotide sequence ID" value="XM_009014954.1"/>
</dbReference>
<dbReference type="InterPro" id="IPR036691">
    <property type="entry name" value="Endo/exonu/phosph_ase_sf"/>
</dbReference>
<gene>
    <name evidence="2" type="primary">20196981</name>
    <name evidence="1" type="ORF">HELRODRAFT_148424</name>
</gene>
<dbReference type="HOGENOM" id="CLU_2102939_0_0_1"/>
<evidence type="ECO:0000313" key="1">
    <source>
        <dbReference type="EMBL" id="ESO08700.1"/>
    </source>
</evidence>
<proteinExistence type="predicted"/>
<sequence length="116" mass="13983">KKYMTLLVFTNDQIITNTWFDNHPRKKYAWKSRVDKVRNMIDYITIKRRFRNAVFKCIRYPGGDCGSDHNPVVCEIRRKLKKIKIEVAPKRLNFVSLSQNDDIMVKYNVEVRNRFQ</sequence>
<protein>
    <recommendedName>
        <fullName evidence="4">Endonuclease/exonuclease/phosphatase domain-containing protein</fullName>
    </recommendedName>
</protein>
<dbReference type="GeneID" id="20196981"/>
<dbReference type="EnsemblMetazoa" id="HelroT148424">
    <property type="protein sequence ID" value="HelroP148424"/>
    <property type="gene ID" value="HelroG148424"/>
</dbReference>
<dbReference type="KEGG" id="hro:HELRODRAFT_148424"/>
<reference evidence="2" key="3">
    <citation type="submission" date="2015-06" db="UniProtKB">
        <authorList>
            <consortium name="EnsemblMetazoa"/>
        </authorList>
    </citation>
    <scope>IDENTIFICATION</scope>
</reference>
<dbReference type="OrthoDB" id="6242193at2759"/>
<reference evidence="3" key="1">
    <citation type="submission" date="2012-12" db="EMBL/GenBank/DDBJ databases">
        <authorList>
            <person name="Hellsten U."/>
            <person name="Grimwood J."/>
            <person name="Chapman J.A."/>
            <person name="Shapiro H."/>
            <person name="Aerts A."/>
            <person name="Otillar R.P."/>
            <person name="Terry A.Y."/>
            <person name="Boore J.L."/>
            <person name="Simakov O."/>
            <person name="Marletaz F."/>
            <person name="Cho S.-J."/>
            <person name="Edsinger-Gonzales E."/>
            <person name="Havlak P."/>
            <person name="Kuo D.-H."/>
            <person name="Larsson T."/>
            <person name="Lv J."/>
            <person name="Arendt D."/>
            <person name="Savage R."/>
            <person name="Osoegawa K."/>
            <person name="de Jong P."/>
            <person name="Lindberg D.R."/>
            <person name="Seaver E.C."/>
            <person name="Weisblat D.A."/>
            <person name="Putnam N.H."/>
            <person name="Grigoriev I.V."/>
            <person name="Rokhsar D.S."/>
        </authorList>
    </citation>
    <scope>NUCLEOTIDE SEQUENCE</scope>
</reference>
<dbReference type="EMBL" id="AMQM01011011">
    <property type="status" value="NOT_ANNOTATED_CDS"/>
    <property type="molecule type" value="Genomic_DNA"/>
</dbReference>
<name>T1EK81_HELRO</name>
<dbReference type="SUPFAM" id="SSF56219">
    <property type="entry name" value="DNase I-like"/>
    <property type="match status" value="1"/>
</dbReference>
<dbReference type="EMBL" id="KB096053">
    <property type="protein sequence ID" value="ESO08700.1"/>
    <property type="molecule type" value="Genomic_DNA"/>
</dbReference>
<dbReference type="Gene3D" id="3.60.10.10">
    <property type="entry name" value="Endonuclease/exonuclease/phosphatase"/>
    <property type="match status" value="1"/>
</dbReference>
<reference evidence="1 3" key="2">
    <citation type="journal article" date="2013" name="Nature">
        <title>Insights into bilaterian evolution from three spiralian genomes.</title>
        <authorList>
            <person name="Simakov O."/>
            <person name="Marletaz F."/>
            <person name="Cho S.J."/>
            <person name="Edsinger-Gonzales E."/>
            <person name="Havlak P."/>
            <person name="Hellsten U."/>
            <person name="Kuo D.H."/>
            <person name="Larsson T."/>
            <person name="Lv J."/>
            <person name="Arendt D."/>
            <person name="Savage R."/>
            <person name="Osoegawa K."/>
            <person name="de Jong P."/>
            <person name="Grimwood J."/>
            <person name="Chapman J.A."/>
            <person name="Shapiro H."/>
            <person name="Aerts A."/>
            <person name="Otillar R.P."/>
            <person name="Terry A.Y."/>
            <person name="Boore J.L."/>
            <person name="Grigoriev I.V."/>
            <person name="Lindberg D.R."/>
            <person name="Seaver E.C."/>
            <person name="Weisblat D.A."/>
            <person name="Putnam N.H."/>
            <person name="Rokhsar D.S."/>
        </authorList>
    </citation>
    <scope>NUCLEOTIDE SEQUENCE</scope>
</reference>